<comment type="caution">
    <text evidence="1">The sequence shown here is derived from an EMBL/GenBank/DDBJ whole genome shotgun (WGS) entry which is preliminary data.</text>
</comment>
<name>A0A2W5N4M0_9BACT</name>
<accession>A0A2W5N4M0</accession>
<proteinExistence type="predicted"/>
<dbReference type="AlphaFoldDB" id="A0A2W5N4M0"/>
<evidence type="ECO:0000313" key="2">
    <source>
        <dbReference type="Proteomes" id="UP000249417"/>
    </source>
</evidence>
<sequence length="146" mass="16229">MNAAEPELITIEEVRDRGWLGEVFQGVTDELIAHPIKRVSLGNKLPKSDISFDADLGDPRSVEKLFRAYDECEKCDPDEAIRIDAKFNDPRYPPASPEEIVEIFEEARKFPQGGSGAVGTMLLAEKLKTVVAQKLLDTGYGAYFIV</sequence>
<gene>
    <name evidence="1" type="ORF">DI551_02390</name>
</gene>
<organism evidence="1 2">
    <name type="scientific">Micavibrio aeruginosavorus</name>
    <dbReference type="NCBI Taxonomy" id="349221"/>
    <lineage>
        <taxon>Bacteria</taxon>
        <taxon>Pseudomonadati</taxon>
        <taxon>Bdellovibrionota</taxon>
        <taxon>Bdellovibrionia</taxon>
        <taxon>Bdellovibrionales</taxon>
        <taxon>Pseudobdellovibrionaceae</taxon>
        <taxon>Micavibrio</taxon>
    </lineage>
</organism>
<protein>
    <submittedName>
        <fullName evidence="1">Uncharacterized protein</fullName>
    </submittedName>
</protein>
<dbReference type="Proteomes" id="UP000249417">
    <property type="component" value="Unassembled WGS sequence"/>
</dbReference>
<reference evidence="1 2" key="1">
    <citation type="submission" date="2017-08" db="EMBL/GenBank/DDBJ databases">
        <title>Infants hospitalized years apart are colonized by the same room-sourced microbial strains.</title>
        <authorList>
            <person name="Brooks B."/>
            <person name="Olm M.R."/>
            <person name="Firek B.A."/>
            <person name="Baker R."/>
            <person name="Thomas B.C."/>
            <person name="Morowitz M.J."/>
            <person name="Banfield J.F."/>
        </authorList>
    </citation>
    <scope>NUCLEOTIDE SEQUENCE [LARGE SCALE GENOMIC DNA]</scope>
    <source>
        <strain evidence="1">S2_005_002_R2_29</strain>
    </source>
</reference>
<evidence type="ECO:0000313" key="1">
    <source>
        <dbReference type="EMBL" id="PZQ48054.1"/>
    </source>
</evidence>
<dbReference type="EMBL" id="QFQB01000008">
    <property type="protein sequence ID" value="PZQ48054.1"/>
    <property type="molecule type" value="Genomic_DNA"/>
</dbReference>